<dbReference type="GO" id="GO:0016020">
    <property type="term" value="C:membrane"/>
    <property type="evidence" value="ECO:0007669"/>
    <property type="project" value="UniProtKB-SubCell"/>
</dbReference>
<dbReference type="OrthoDB" id="196103at2759"/>
<feature type="compositionally biased region" description="Basic and acidic residues" evidence="5">
    <location>
        <begin position="865"/>
        <end position="876"/>
    </location>
</feature>
<keyword evidence="4 6" id="KW-0472">Membrane</keyword>
<feature type="compositionally biased region" description="Basic and acidic residues" evidence="5">
    <location>
        <begin position="37"/>
        <end position="66"/>
    </location>
</feature>
<dbReference type="AlphaFoldDB" id="A0A139AME0"/>
<protein>
    <recommendedName>
        <fullName evidence="9">MFS general substrate transporter</fullName>
    </recommendedName>
</protein>
<evidence type="ECO:0000313" key="8">
    <source>
        <dbReference type="Proteomes" id="UP000070544"/>
    </source>
</evidence>
<sequence length="876" mass="93091">MVPSTRVSTRPSVRSAFSLVPLASDGSVDLSQSARVAQDEQDKEALLSRKSADSDDDTRPSHDGEDRGWWSRIRGFFSSKEPHLDRDTNPSEMKKRLLGGKVRYVGACYAVSYVGMNVAGSYVTACFGSSTSLLTLALLNSSFGIGSLLAPSACLWLGGGARRSMQLAAGTFPLYILAVTLVDLPLHIISSVLYGLGIGLMWFQQGMYVNRAYVLAGGSPGYFTKCFYQSFTINGIVGNILALILFRLKLGLVSVLWTMLCISCVGFLMFFFVDSLNEEESSPNEAFPQEKGAKDGGGASTFLMDILKTAKSSRGKRASNGGGEYAKLTEGQANGKQASPTNENDDVSHHLSPQLESDDEESDNEAEEPQSDKGASPTSPEPATPSARPPDAYSTTPSLVSRLSDIFRVAVARPGRFFVPWPFLFGVSVVVSGGRFSALMISTMGVAQASAHIPLVNLCGAAAGWISSNFAGPAFDGQGWKPLVAVHAATLLVNYGVMTMDLAGQEGGSWTSGFILPEGAKEWLFLFNGAMFGLADNLMATVRDASVVLWFSADEARSVYALNRFCYCLGYALIALLSPVLDTLQTMILHVILYFCTVILYHTGTEYVHAQHALAAGLQPDILGDAIPVQTGKEPSLSLINQTGSEDSIQTRARPRLDKESLAAIRASGLDSVLSGSVAGMSPKNLVHVLTHRETKLGLLGPADVARASSLASSLVVGWDRGEFRRASVATSHISALKMTSEKRFSAPDGSASAIDPASPTKNQWKAFQGPRRQPTLPGKGSLAQSMRVGMDSTHIGSMNLLAGVPTATSIAATSQMSGSFTAQGVASFSLNSPNGPGGGSRPLLSSIESPQRPGRRGQVTRKSRLGEVDDDGRQG</sequence>
<feature type="transmembrane region" description="Helical" evidence="6">
    <location>
        <begin position="226"/>
        <end position="246"/>
    </location>
</feature>
<evidence type="ECO:0000256" key="1">
    <source>
        <dbReference type="ARBA" id="ARBA00004141"/>
    </source>
</evidence>
<keyword evidence="2 6" id="KW-0812">Transmembrane</keyword>
<proteinExistence type="predicted"/>
<feature type="region of interest" description="Disordered" evidence="5">
    <location>
        <begin position="745"/>
        <end position="784"/>
    </location>
</feature>
<dbReference type="PANTHER" id="PTHR23294:SF0">
    <property type="entry name" value="UNC93-LIKE PROTEIN MFSD11"/>
    <property type="match status" value="1"/>
</dbReference>
<feature type="region of interest" description="Disordered" evidence="5">
    <location>
        <begin position="830"/>
        <end position="876"/>
    </location>
</feature>
<dbReference type="InterPro" id="IPR051617">
    <property type="entry name" value="UNC-93-like_regulator"/>
</dbReference>
<evidence type="ECO:0000313" key="7">
    <source>
        <dbReference type="EMBL" id="KXS17615.1"/>
    </source>
</evidence>
<feature type="transmembrane region" description="Helical" evidence="6">
    <location>
        <begin position="423"/>
        <end position="447"/>
    </location>
</feature>
<gene>
    <name evidence="7" type="ORF">M427DRAFT_30404</name>
</gene>
<evidence type="ECO:0000256" key="5">
    <source>
        <dbReference type="SAM" id="MobiDB-lite"/>
    </source>
</evidence>
<feature type="region of interest" description="Disordered" evidence="5">
    <location>
        <begin position="31"/>
        <end position="66"/>
    </location>
</feature>
<feature type="transmembrane region" description="Helical" evidence="6">
    <location>
        <begin position="104"/>
        <end position="125"/>
    </location>
</feature>
<accession>A0A139AME0</accession>
<dbReference type="STRING" id="1344416.A0A139AME0"/>
<feature type="transmembrane region" description="Helical" evidence="6">
    <location>
        <begin position="252"/>
        <end position="273"/>
    </location>
</feature>
<keyword evidence="8" id="KW-1185">Reference proteome</keyword>
<evidence type="ECO:0000256" key="6">
    <source>
        <dbReference type="SAM" id="Phobius"/>
    </source>
</evidence>
<dbReference type="InterPro" id="IPR036259">
    <property type="entry name" value="MFS_trans_sf"/>
</dbReference>
<organism evidence="7 8">
    <name type="scientific">Gonapodya prolifera (strain JEL478)</name>
    <name type="common">Monoblepharis prolifera</name>
    <dbReference type="NCBI Taxonomy" id="1344416"/>
    <lineage>
        <taxon>Eukaryota</taxon>
        <taxon>Fungi</taxon>
        <taxon>Fungi incertae sedis</taxon>
        <taxon>Chytridiomycota</taxon>
        <taxon>Chytridiomycota incertae sedis</taxon>
        <taxon>Monoblepharidomycetes</taxon>
        <taxon>Monoblepharidales</taxon>
        <taxon>Gonapodyaceae</taxon>
        <taxon>Gonapodya</taxon>
    </lineage>
</organism>
<feature type="compositionally biased region" description="Acidic residues" evidence="5">
    <location>
        <begin position="356"/>
        <end position="369"/>
    </location>
</feature>
<evidence type="ECO:0000256" key="3">
    <source>
        <dbReference type="ARBA" id="ARBA00022989"/>
    </source>
</evidence>
<feature type="transmembrane region" description="Helical" evidence="6">
    <location>
        <begin position="137"/>
        <end position="158"/>
    </location>
</feature>
<evidence type="ECO:0008006" key="9">
    <source>
        <dbReference type="Google" id="ProtNLM"/>
    </source>
</evidence>
<feature type="region of interest" description="Disordered" evidence="5">
    <location>
        <begin position="311"/>
        <end position="396"/>
    </location>
</feature>
<keyword evidence="3 6" id="KW-1133">Transmembrane helix</keyword>
<name>A0A139AME0_GONPJ</name>
<dbReference type="EMBL" id="KQ965746">
    <property type="protein sequence ID" value="KXS17615.1"/>
    <property type="molecule type" value="Genomic_DNA"/>
</dbReference>
<evidence type="ECO:0000256" key="2">
    <source>
        <dbReference type="ARBA" id="ARBA00022692"/>
    </source>
</evidence>
<feature type="transmembrane region" description="Helical" evidence="6">
    <location>
        <begin position="561"/>
        <end position="581"/>
    </location>
</feature>
<comment type="subcellular location">
    <subcellularLocation>
        <location evidence="1">Membrane</location>
        <topology evidence="1">Multi-pass membrane protein</topology>
    </subcellularLocation>
</comment>
<feature type="compositionally biased region" description="Basic residues" evidence="5">
    <location>
        <begin position="854"/>
        <end position="864"/>
    </location>
</feature>
<feature type="compositionally biased region" description="Polar residues" evidence="5">
    <location>
        <begin position="331"/>
        <end position="342"/>
    </location>
</feature>
<evidence type="ECO:0000256" key="4">
    <source>
        <dbReference type="ARBA" id="ARBA00023136"/>
    </source>
</evidence>
<reference evidence="7 8" key="1">
    <citation type="journal article" date="2015" name="Genome Biol. Evol.">
        <title>Phylogenomic analyses indicate that early fungi evolved digesting cell walls of algal ancestors of land plants.</title>
        <authorList>
            <person name="Chang Y."/>
            <person name="Wang S."/>
            <person name="Sekimoto S."/>
            <person name="Aerts A.L."/>
            <person name="Choi C."/>
            <person name="Clum A."/>
            <person name="LaButti K.M."/>
            <person name="Lindquist E.A."/>
            <person name="Yee Ngan C."/>
            <person name="Ohm R.A."/>
            <person name="Salamov A.A."/>
            <person name="Grigoriev I.V."/>
            <person name="Spatafora J.W."/>
            <person name="Berbee M.L."/>
        </authorList>
    </citation>
    <scope>NUCLEOTIDE SEQUENCE [LARGE SCALE GENOMIC DNA]</scope>
    <source>
        <strain evidence="7 8">JEL478</strain>
    </source>
</reference>
<dbReference type="PANTHER" id="PTHR23294">
    <property type="entry name" value="ET TRANSLATION PRODUCT-RELATED"/>
    <property type="match status" value="1"/>
</dbReference>
<dbReference type="SUPFAM" id="SSF103473">
    <property type="entry name" value="MFS general substrate transporter"/>
    <property type="match status" value="1"/>
</dbReference>
<dbReference type="Proteomes" id="UP000070544">
    <property type="component" value="Unassembled WGS sequence"/>
</dbReference>